<keyword evidence="5" id="KW-1003">Cell membrane</keyword>
<evidence type="ECO:0000256" key="2">
    <source>
        <dbReference type="ARBA" id="ARBA00022692"/>
    </source>
</evidence>
<dbReference type="PANTHER" id="PTHR30221">
    <property type="entry name" value="SMALL-CONDUCTANCE MECHANOSENSITIVE CHANNEL"/>
    <property type="match status" value="1"/>
</dbReference>
<reference evidence="8" key="1">
    <citation type="submission" date="2002-12" db="EMBL/GenBank/DDBJ databases">
        <title>Complete genome sequence of Vibrio vulnificus CMCP6.</title>
        <authorList>
            <person name="Rhee J.H."/>
            <person name="Kim S.Y."/>
            <person name="Chung S.S."/>
            <person name="Kim J.J."/>
            <person name="Moon Y.H."/>
            <person name="Jeong H."/>
            <person name="Choy H.E."/>
        </authorList>
    </citation>
    <scope>NUCLEOTIDE SEQUENCE [LARGE SCALE GENOMIC DNA]</scope>
    <source>
        <strain evidence="8">CMCP6</strain>
    </source>
</reference>
<evidence type="ECO:0000256" key="3">
    <source>
        <dbReference type="ARBA" id="ARBA00022989"/>
    </source>
</evidence>
<dbReference type="InterPro" id="IPR023408">
    <property type="entry name" value="MscS_beta-dom_sf"/>
</dbReference>
<evidence type="ECO:0000259" key="6">
    <source>
        <dbReference type="Pfam" id="PF00924"/>
    </source>
</evidence>
<dbReference type="AlphaFoldDB" id="A0A3Q0KZ62"/>
<evidence type="ECO:0000256" key="1">
    <source>
        <dbReference type="ARBA" id="ARBA00004370"/>
    </source>
</evidence>
<dbReference type="InterPro" id="IPR045275">
    <property type="entry name" value="MscS_archaea/bacteria_type"/>
</dbReference>
<reference evidence="7 8" key="2">
    <citation type="journal article" date="2003" name="Infect. Immun.">
        <title>Characterization and pathogenic significance of Vibrio vulnificus antigens preferentially expressed in septicemic patients.</title>
        <authorList>
            <person name="Kim Y.R."/>
            <person name="Lee S.E."/>
            <person name="Kim C.M."/>
            <person name="Kim S.Y."/>
            <person name="Shin E.K."/>
            <person name="Shin D.H."/>
            <person name="Chung S.S."/>
            <person name="Choy H.E."/>
            <person name="Progulske-Fox A."/>
            <person name="Hillman J.D."/>
            <person name="Handfield M."/>
            <person name="Rhee J.H."/>
        </authorList>
    </citation>
    <scope>NUCLEOTIDE SEQUENCE [LARGE SCALE GENOMIC DNA]</scope>
    <source>
        <strain evidence="7 8">CMCP6</strain>
    </source>
</reference>
<dbReference type="PANTHER" id="PTHR30221:SF8">
    <property type="entry name" value="SMALL-CONDUCTANCE MECHANOSENSITIVE CHANNEL"/>
    <property type="match status" value="1"/>
</dbReference>
<comment type="subcellular location">
    <subcellularLocation>
        <location evidence="5">Cell inner membrane</location>
        <topology evidence="5">Multi-pass membrane protein</topology>
    </subcellularLocation>
    <subcellularLocation>
        <location evidence="1">Membrane</location>
    </subcellularLocation>
</comment>
<keyword evidence="2 5" id="KW-0812">Transmembrane</keyword>
<comment type="similarity">
    <text evidence="5">Belongs to the MscS (TC 1.A.23) family.</text>
</comment>
<dbReference type="SUPFAM" id="SSF50182">
    <property type="entry name" value="Sm-like ribonucleoproteins"/>
    <property type="match status" value="1"/>
</dbReference>
<dbReference type="GO" id="GO:0008381">
    <property type="term" value="F:mechanosensitive monoatomic ion channel activity"/>
    <property type="evidence" value="ECO:0007669"/>
    <property type="project" value="InterPro"/>
</dbReference>
<dbReference type="Gene3D" id="2.30.30.60">
    <property type="match status" value="1"/>
</dbReference>
<feature type="transmembrane region" description="Helical" evidence="5">
    <location>
        <begin position="69"/>
        <end position="90"/>
    </location>
</feature>
<evidence type="ECO:0000313" key="8">
    <source>
        <dbReference type="Proteomes" id="UP000002275"/>
    </source>
</evidence>
<evidence type="ECO:0000313" key="7">
    <source>
        <dbReference type="EMBL" id="AAO07838.1"/>
    </source>
</evidence>
<dbReference type="InterPro" id="IPR010920">
    <property type="entry name" value="LSM_dom_sf"/>
</dbReference>
<sequence>MSNSLMNQWINFEQWSQYIPSDSFLFKLLMALVLLAAYQVVKKITNRAVANLALSKGVNKARQSFIQRAFNTALLFLFASIFSVIAGIGYGDVSLFLSSIFAVLGVAFIAQWSILSNVTASFLIFFVFPYKVGDRIKVVDKDEDISGEILDISMFHVLIKHDNGHVITYPNNLMLQKAVLKLGQKTPQKAKSTARLYTRIKKK</sequence>
<dbReference type="KEGG" id="vvu:VV2_0921"/>
<evidence type="ECO:0000256" key="5">
    <source>
        <dbReference type="RuleBase" id="RU369025"/>
    </source>
</evidence>
<organism evidence="7 8">
    <name type="scientific">Vibrio vulnificus (strain CMCP6)</name>
    <dbReference type="NCBI Taxonomy" id="216895"/>
    <lineage>
        <taxon>Bacteria</taxon>
        <taxon>Pseudomonadati</taxon>
        <taxon>Pseudomonadota</taxon>
        <taxon>Gammaproteobacteria</taxon>
        <taxon>Vibrionales</taxon>
        <taxon>Vibrionaceae</taxon>
        <taxon>Vibrio</taxon>
    </lineage>
</organism>
<gene>
    <name evidence="7" type="ordered locus">VV2_0921</name>
</gene>
<name>A0A3Q0KZ62_VIBVU</name>
<reference evidence="7 8" key="3">
    <citation type="journal article" date="2011" name="Mol. Syst. Biol.">
        <title>Integrative genome-scale metabolic analysis of Vibrio vulnificus for drug targeting and discovery.</title>
        <authorList>
            <person name="Kim H.U."/>
            <person name="Kim S.Y."/>
            <person name="Jeong H."/>
            <person name="Kim T.Y."/>
            <person name="Kim J.J."/>
            <person name="Choy H.E."/>
            <person name="Yi K.Y."/>
            <person name="Rhee J.H."/>
            <person name="Lee S.Y."/>
        </authorList>
    </citation>
    <scope>NUCLEOTIDE SEQUENCE [LARGE SCALE GENOMIC DNA]</scope>
    <source>
        <strain evidence="7 8">CMCP6</strain>
    </source>
</reference>
<feature type="domain" description="Mechanosensitive ion channel MscS" evidence="6">
    <location>
        <begin position="114"/>
        <end position="178"/>
    </location>
</feature>
<comment type="caution">
    <text evidence="5">Lacks conserved residue(s) required for the propagation of feature annotation.</text>
</comment>
<dbReference type="EMBL" id="AE016796">
    <property type="protein sequence ID" value="AAO07838.1"/>
    <property type="molecule type" value="Genomic_DNA"/>
</dbReference>
<protein>
    <recommendedName>
        <fullName evidence="5">Small-conductance mechanosensitive channel</fullName>
    </recommendedName>
</protein>
<keyword evidence="5" id="KW-0813">Transport</keyword>
<proteinExistence type="inferred from homology"/>
<dbReference type="GO" id="GO:0005886">
    <property type="term" value="C:plasma membrane"/>
    <property type="evidence" value="ECO:0007669"/>
    <property type="project" value="UniProtKB-SubCell"/>
</dbReference>
<keyword evidence="5" id="KW-0406">Ion transport</keyword>
<keyword evidence="3 5" id="KW-1133">Transmembrane helix</keyword>
<dbReference type="Proteomes" id="UP000002275">
    <property type="component" value="Chromosome II"/>
</dbReference>
<comment type="function">
    <text evidence="5">Mechanosensitive channel that participates in the regulation of osmotic pressure changes within the cell, opening in response to stretch forces in the membrane lipid bilayer, without the need for other proteins. Contributes to normal resistance to hypoosmotic shock. Forms an ion channel of 1.0 nanosiemens conductance with a slight preference for anions.</text>
</comment>
<dbReference type="Pfam" id="PF00924">
    <property type="entry name" value="MS_channel_2nd"/>
    <property type="match status" value="1"/>
</dbReference>
<comment type="subunit">
    <text evidence="5">Homoheptamer.</text>
</comment>
<keyword evidence="5" id="KW-0407">Ion channel</keyword>
<keyword evidence="4 5" id="KW-0472">Membrane</keyword>
<dbReference type="InterPro" id="IPR006685">
    <property type="entry name" value="MscS_channel_2nd"/>
</dbReference>
<accession>A0A3Q0KZ62</accession>
<evidence type="ECO:0000256" key="4">
    <source>
        <dbReference type="ARBA" id="ARBA00023136"/>
    </source>
</evidence>
<feature type="transmembrane region" description="Helical" evidence="5">
    <location>
        <begin position="24"/>
        <end position="41"/>
    </location>
</feature>
<keyword evidence="5" id="KW-0997">Cell inner membrane</keyword>
<feature type="transmembrane region" description="Helical" evidence="5">
    <location>
        <begin position="96"/>
        <end position="128"/>
    </location>
</feature>